<keyword evidence="2" id="KW-0732">Signal</keyword>
<name>A0A814IUP1_9BILA</name>
<feature type="signal peptide" evidence="2">
    <location>
        <begin position="1"/>
        <end position="25"/>
    </location>
</feature>
<feature type="compositionally biased region" description="Basic and acidic residues" evidence="1">
    <location>
        <begin position="390"/>
        <end position="407"/>
    </location>
</feature>
<feature type="chain" id="PRO_5032358435" evidence="2">
    <location>
        <begin position="26"/>
        <end position="415"/>
    </location>
</feature>
<feature type="compositionally biased region" description="Basic and acidic residues" evidence="1">
    <location>
        <begin position="353"/>
        <end position="363"/>
    </location>
</feature>
<evidence type="ECO:0000313" key="4">
    <source>
        <dbReference type="Proteomes" id="UP000663879"/>
    </source>
</evidence>
<protein>
    <submittedName>
        <fullName evidence="3">Uncharacterized protein</fullName>
    </submittedName>
</protein>
<comment type="caution">
    <text evidence="3">The sequence shown here is derived from an EMBL/GenBank/DDBJ whole genome shotgun (WGS) entry which is preliminary data.</text>
</comment>
<evidence type="ECO:0000313" key="3">
    <source>
        <dbReference type="EMBL" id="CAF1028254.1"/>
    </source>
</evidence>
<keyword evidence="4" id="KW-1185">Reference proteome</keyword>
<proteinExistence type="predicted"/>
<organism evidence="3 4">
    <name type="scientific">Brachionus calyciflorus</name>
    <dbReference type="NCBI Taxonomy" id="104777"/>
    <lineage>
        <taxon>Eukaryota</taxon>
        <taxon>Metazoa</taxon>
        <taxon>Spiralia</taxon>
        <taxon>Gnathifera</taxon>
        <taxon>Rotifera</taxon>
        <taxon>Eurotatoria</taxon>
        <taxon>Monogononta</taxon>
        <taxon>Pseudotrocha</taxon>
        <taxon>Ploima</taxon>
        <taxon>Brachionidae</taxon>
        <taxon>Brachionus</taxon>
    </lineage>
</organism>
<accession>A0A814IUP1</accession>
<reference evidence="3" key="1">
    <citation type="submission" date="2021-02" db="EMBL/GenBank/DDBJ databases">
        <authorList>
            <person name="Nowell W R."/>
        </authorList>
    </citation>
    <scope>NUCLEOTIDE SEQUENCE</scope>
    <source>
        <strain evidence="3">Ploen Becks lab</strain>
    </source>
</reference>
<dbReference type="AlphaFoldDB" id="A0A814IUP1"/>
<feature type="region of interest" description="Disordered" evidence="1">
    <location>
        <begin position="313"/>
        <end position="415"/>
    </location>
</feature>
<dbReference type="OrthoDB" id="10586229at2759"/>
<dbReference type="Proteomes" id="UP000663879">
    <property type="component" value="Unassembled WGS sequence"/>
</dbReference>
<evidence type="ECO:0000256" key="2">
    <source>
        <dbReference type="SAM" id="SignalP"/>
    </source>
</evidence>
<dbReference type="EMBL" id="CAJNOC010004625">
    <property type="protein sequence ID" value="CAF1028254.1"/>
    <property type="molecule type" value="Genomic_DNA"/>
</dbReference>
<gene>
    <name evidence="3" type="ORF">OXX778_LOCUS17730</name>
</gene>
<evidence type="ECO:0000256" key="1">
    <source>
        <dbReference type="SAM" id="MobiDB-lite"/>
    </source>
</evidence>
<sequence>MRLLNIHNFTLVVLVLNCSLCLISAGILSHENIVKRPLDTQTSNTFEDESLRKNDDAHLRLFYKSNSQGRSVSHELEHRLVKNPEFQFNQRPLQQQQQQQLQQPQQQIPYQPKFNTQFDLNYFDPRNSLPLTYNQNMPIDQNKNRQTLFNLHYHGNSLGGLDNSFNQLAQVQQQQQQQLQQQQQEEMQRKAQRANLLRMLLLNMSPNQQQMAPMPQPVPQFEQPQQSKNDLQYKIVHLKFKIEPQMNRILGQGYVETDNGAGSLLNSKQFSILPREIPELIKRLIVNVQAQNQANQAVLMNNLQRGSILKKRGDDDLKSSFSDESNLEKRDDEIEMTSQTTEQSAKRVKKTALKSDEEDKINDTEFTESFKSLQRRDDSEYSSLAENEDMDRQMLLRSEEQDMDTSRLNDSFEMS</sequence>